<dbReference type="PANTHER" id="PTHR37875">
    <property type="entry name" value="HYPOTHETICAL PROTEIN LOC685964"/>
    <property type="match status" value="1"/>
</dbReference>
<feature type="compositionally biased region" description="Polar residues" evidence="1">
    <location>
        <begin position="119"/>
        <end position="129"/>
    </location>
</feature>
<dbReference type="AlphaFoldDB" id="A0A8C6GNV5"/>
<sequence>MDSKGHKKPCRHKKKKIKTYERFVKKFPYRLPHLTEPSTSCPPSCKAKSNSLKDKLPLQKNLVPTRSIPIPGLGAPQVAWPFGFYSPPPHPPLCNLWELKLLQLRFPTQDLPRLPPLQTPDNQPLTSGISKPPESIP</sequence>
<keyword evidence="3" id="KW-1185">Reference proteome</keyword>
<dbReference type="GeneTree" id="ENSGT00390000004778"/>
<organism evidence="2 3">
    <name type="scientific">Mus spicilegus</name>
    <name type="common">Mound-building mouse</name>
    <dbReference type="NCBI Taxonomy" id="10103"/>
    <lineage>
        <taxon>Eukaryota</taxon>
        <taxon>Metazoa</taxon>
        <taxon>Chordata</taxon>
        <taxon>Craniata</taxon>
        <taxon>Vertebrata</taxon>
        <taxon>Euteleostomi</taxon>
        <taxon>Mammalia</taxon>
        <taxon>Eutheria</taxon>
        <taxon>Euarchontoglires</taxon>
        <taxon>Glires</taxon>
        <taxon>Rodentia</taxon>
        <taxon>Myomorpha</taxon>
        <taxon>Muroidea</taxon>
        <taxon>Muridae</taxon>
        <taxon>Murinae</taxon>
        <taxon>Mus</taxon>
        <taxon>Mus</taxon>
    </lineage>
</organism>
<reference evidence="2" key="2">
    <citation type="submission" date="2025-09" db="UniProtKB">
        <authorList>
            <consortium name="Ensembl"/>
        </authorList>
    </citation>
    <scope>IDENTIFICATION</scope>
</reference>
<reference evidence="2" key="1">
    <citation type="submission" date="2025-08" db="UniProtKB">
        <authorList>
            <consortium name="Ensembl"/>
        </authorList>
    </citation>
    <scope>IDENTIFICATION</scope>
</reference>
<dbReference type="PANTHER" id="PTHR37875:SF1">
    <property type="entry name" value="CHROMOSOME 3 OPEN READING FRAME 22"/>
    <property type="match status" value="1"/>
</dbReference>
<proteinExistence type="predicted"/>
<protein>
    <submittedName>
        <fullName evidence="2">Uncharacterized protein</fullName>
    </submittedName>
</protein>
<dbReference type="InterPro" id="IPR038782">
    <property type="entry name" value="C3orf22"/>
</dbReference>
<name>A0A8C6GNV5_MUSSI</name>
<accession>A0A8C6GNV5</accession>
<dbReference type="Ensembl" id="ENSMSIT00000011356.1">
    <property type="protein sequence ID" value="ENSMSIP00000008903.1"/>
    <property type="gene ID" value="ENSMSIG00000007882.1"/>
</dbReference>
<evidence type="ECO:0000313" key="2">
    <source>
        <dbReference type="Ensembl" id="ENSMSIP00000008903.1"/>
    </source>
</evidence>
<evidence type="ECO:0000313" key="3">
    <source>
        <dbReference type="Proteomes" id="UP000694415"/>
    </source>
</evidence>
<dbReference type="Proteomes" id="UP000694415">
    <property type="component" value="Unplaced"/>
</dbReference>
<feature type="region of interest" description="Disordered" evidence="1">
    <location>
        <begin position="110"/>
        <end position="137"/>
    </location>
</feature>
<evidence type="ECO:0000256" key="1">
    <source>
        <dbReference type="SAM" id="MobiDB-lite"/>
    </source>
</evidence>